<dbReference type="PANTHER" id="PTHR30482">
    <property type="entry name" value="HIGH-AFFINITY BRANCHED-CHAIN AMINO ACID TRANSPORT SYSTEM PERMEASE"/>
    <property type="match status" value="1"/>
</dbReference>
<evidence type="ECO:0000256" key="3">
    <source>
        <dbReference type="ARBA" id="ARBA00022692"/>
    </source>
</evidence>
<name>A0A1C3UE97_9HYPH</name>
<evidence type="ECO:0000313" key="8">
    <source>
        <dbReference type="Proteomes" id="UP000199101"/>
    </source>
</evidence>
<dbReference type="AlphaFoldDB" id="A0A1C3UE97"/>
<evidence type="ECO:0000256" key="4">
    <source>
        <dbReference type="ARBA" id="ARBA00022989"/>
    </source>
</evidence>
<dbReference type="Pfam" id="PF02653">
    <property type="entry name" value="BPD_transp_2"/>
    <property type="match status" value="1"/>
</dbReference>
<dbReference type="InterPro" id="IPR001851">
    <property type="entry name" value="ABC_transp_permease"/>
</dbReference>
<keyword evidence="4 6" id="KW-1133">Transmembrane helix</keyword>
<feature type="transmembrane region" description="Helical" evidence="6">
    <location>
        <begin position="193"/>
        <end position="213"/>
    </location>
</feature>
<accession>A0A1C3UE97</accession>
<feature type="transmembrane region" description="Helical" evidence="6">
    <location>
        <begin position="26"/>
        <end position="44"/>
    </location>
</feature>
<keyword evidence="2" id="KW-1003">Cell membrane</keyword>
<feature type="transmembrane region" description="Helical" evidence="6">
    <location>
        <begin position="317"/>
        <end position="341"/>
    </location>
</feature>
<dbReference type="CDD" id="cd06581">
    <property type="entry name" value="TM_PBP1_LivM_like"/>
    <property type="match status" value="1"/>
</dbReference>
<evidence type="ECO:0000313" key="7">
    <source>
        <dbReference type="EMBL" id="SCB13791.1"/>
    </source>
</evidence>
<feature type="transmembrane region" description="Helical" evidence="6">
    <location>
        <begin position="85"/>
        <end position="103"/>
    </location>
</feature>
<dbReference type="EMBL" id="FMAG01000001">
    <property type="protein sequence ID" value="SCB13791.1"/>
    <property type="molecule type" value="Genomic_DNA"/>
</dbReference>
<feature type="transmembrane region" description="Helical" evidence="6">
    <location>
        <begin position="56"/>
        <end position="78"/>
    </location>
</feature>
<feature type="transmembrane region" description="Helical" evidence="6">
    <location>
        <begin position="135"/>
        <end position="153"/>
    </location>
</feature>
<dbReference type="OrthoDB" id="9804361at2"/>
<keyword evidence="5 6" id="KW-0472">Membrane</keyword>
<feature type="transmembrane region" description="Helical" evidence="6">
    <location>
        <begin position="243"/>
        <end position="262"/>
    </location>
</feature>
<dbReference type="InterPro" id="IPR043428">
    <property type="entry name" value="LivM-like"/>
</dbReference>
<feature type="transmembrane region" description="Helical" evidence="6">
    <location>
        <begin position="282"/>
        <end position="305"/>
    </location>
</feature>
<evidence type="ECO:0000256" key="1">
    <source>
        <dbReference type="ARBA" id="ARBA00004651"/>
    </source>
</evidence>
<feature type="transmembrane region" description="Helical" evidence="6">
    <location>
        <begin position="109"/>
        <end position="128"/>
    </location>
</feature>
<dbReference type="GO" id="GO:0005886">
    <property type="term" value="C:plasma membrane"/>
    <property type="evidence" value="ECO:0007669"/>
    <property type="project" value="UniProtKB-SubCell"/>
</dbReference>
<reference evidence="8" key="1">
    <citation type="submission" date="2016-08" db="EMBL/GenBank/DDBJ databases">
        <authorList>
            <person name="Varghese N."/>
            <person name="Submissions Spin"/>
        </authorList>
    </citation>
    <scope>NUCLEOTIDE SEQUENCE [LARGE SCALE GENOMIC DNA]</scope>
    <source>
        <strain evidence="8">HAMBI 2975</strain>
    </source>
</reference>
<keyword evidence="3 6" id="KW-0812">Transmembrane</keyword>
<sequence length="371" mass="39623">MTTGFETMSTEIAAPKGWRVETRTRLSGIFAILSLIVVAVLAAAPFLVSRGVVQDLFFILTMLALAQSWNLLAGYAGLISVGQQLFVGCGAYALFGFVILAGVDPILAIPLAGLFAMLIAAPAAFFSFRLYGPYFAIGTWVIAEVGRLLFAQWKMLGGGTGTSLPREATKNMLGISLLQDWFGMRSAAAADALAYWLALALTALTIGFIYRLLRSKQGLGLAAVRDNETAARALGVDARRLKIVVYLATAFVTGMVGALIYLQKARISPDAAFSLTDWTAYVVFIVVIGGIGTIEGPLVGVLVFFMLQNAFSSYGSWYLLALGALAIVTMLFAPRGLWGLISSCTGWELFPVRRLLRGGSTLHDDKGGPHG</sequence>
<evidence type="ECO:0000256" key="5">
    <source>
        <dbReference type="ARBA" id="ARBA00023136"/>
    </source>
</evidence>
<gene>
    <name evidence="7" type="ORF">GA0061103_2019</name>
</gene>
<protein>
    <submittedName>
        <fullName evidence="7">Branched-chain amino acid transport system permease protein</fullName>
    </submittedName>
</protein>
<dbReference type="Proteomes" id="UP000199101">
    <property type="component" value="Unassembled WGS sequence"/>
</dbReference>
<dbReference type="GO" id="GO:0015658">
    <property type="term" value="F:branched-chain amino acid transmembrane transporter activity"/>
    <property type="evidence" value="ECO:0007669"/>
    <property type="project" value="InterPro"/>
</dbReference>
<comment type="subcellular location">
    <subcellularLocation>
        <location evidence="1">Cell membrane</location>
        <topology evidence="1">Multi-pass membrane protein</topology>
    </subcellularLocation>
</comment>
<keyword evidence="8" id="KW-1185">Reference proteome</keyword>
<dbReference type="RefSeq" id="WP_092707593.1">
    <property type="nucleotide sequence ID" value="NZ_FMAG01000001.1"/>
</dbReference>
<evidence type="ECO:0000256" key="2">
    <source>
        <dbReference type="ARBA" id="ARBA00022475"/>
    </source>
</evidence>
<organism evidence="7 8">
    <name type="scientific">Rhizobium multihospitium</name>
    <dbReference type="NCBI Taxonomy" id="410764"/>
    <lineage>
        <taxon>Bacteria</taxon>
        <taxon>Pseudomonadati</taxon>
        <taxon>Pseudomonadota</taxon>
        <taxon>Alphaproteobacteria</taxon>
        <taxon>Hyphomicrobiales</taxon>
        <taxon>Rhizobiaceae</taxon>
        <taxon>Rhizobium/Agrobacterium group</taxon>
        <taxon>Rhizobium</taxon>
    </lineage>
</organism>
<proteinExistence type="predicted"/>
<dbReference type="PANTHER" id="PTHR30482:SF17">
    <property type="entry name" value="ABC TRANSPORTER ATP-BINDING PROTEIN"/>
    <property type="match status" value="1"/>
</dbReference>
<dbReference type="STRING" id="410764.GA0061103_2019"/>
<evidence type="ECO:0000256" key="6">
    <source>
        <dbReference type="SAM" id="Phobius"/>
    </source>
</evidence>